<feature type="domain" description="Peptidase S1" evidence="3">
    <location>
        <begin position="19"/>
        <end position="256"/>
    </location>
</feature>
<dbReference type="SMART" id="SM00020">
    <property type="entry name" value="Tryp_SPc"/>
    <property type="match status" value="1"/>
</dbReference>
<evidence type="ECO:0000256" key="1">
    <source>
        <dbReference type="ARBA" id="ARBA00023157"/>
    </source>
</evidence>
<dbReference type="PANTHER" id="PTHR24252:SF7">
    <property type="entry name" value="HYALIN"/>
    <property type="match status" value="1"/>
</dbReference>
<dbReference type="CDD" id="cd00190">
    <property type="entry name" value="Tryp_SPc"/>
    <property type="match status" value="1"/>
</dbReference>
<keyword evidence="5" id="KW-1185">Reference proteome</keyword>
<sequence length="257" mass="28718">MMIQKSKKSNSTTKLKYPCYFSKYNSIQIPTYKDQYQFDMLDPRRNANFNGSGNDQLKPNSLKVTISQHDLTKVDTESYEMSLKSIVVHPEYTCNKARNDIAILELENEVSWTESVTPACLPVDDSEKSYSTFHNNLATVAGWGWTNEERGKGKRAVVLQKADVNVIETEKCRSWYKSQGKKTKIQESQICAGHENGGIDACWADSGGPLMIGSGSKDQMMVVGVVSTGIGCARPHLPGLYTRVSTYIPWIKEVIGK</sequence>
<evidence type="ECO:0000313" key="4">
    <source>
        <dbReference type="EMBL" id="CAG9768152.1"/>
    </source>
</evidence>
<dbReference type="OrthoDB" id="9448935at2759"/>
<comment type="similarity">
    <text evidence="2">Belongs to the peptidase S1 family. CLIP subfamily.</text>
</comment>
<dbReference type="Proteomes" id="UP001152799">
    <property type="component" value="Chromosome 4"/>
</dbReference>
<keyword evidence="1" id="KW-1015">Disulfide bond</keyword>
<organism evidence="4 5">
    <name type="scientific">Ceutorhynchus assimilis</name>
    <name type="common">cabbage seed weevil</name>
    <dbReference type="NCBI Taxonomy" id="467358"/>
    <lineage>
        <taxon>Eukaryota</taxon>
        <taxon>Metazoa</taxon>
        <taxon>Ecdysozoa</taxon>
        <taxon>Arthropoda</taxon>
        <taxon>Hexapoda</taxon>
        <taxon>Insecta</taxon>
        <taxon>Pterygota</taxon>
        <taxon>Neoptera</taxon>
        <taxon>Endopterygota</taxon>
        <taxon>Coleoptera</taxon>
        <taxon>Polyphaga</taxon>
        <taxon>Cucujiformia</taxon>
        <taxon>Curculionidae</taxon>
        <taxon>Ceutorhynchinae</taxon>
        <taxon>Ceutorhynchus</taxon>
    </lineage>
</organism>
<name>A0A9N9QQE1_9CUCU</name>
<dbReference type="PROSITE" id="PS50240">
    <property type="entry name" value="TRYPSIN_DOM"/>
    <property type="match status" value="1"/>
</dbReference>
<dbReference type="Pfam" id="PF00089">
    <property type="entry name" value="Trypsin"/>
    <property type="match status" value="1"/>
</dbReference>
<dbReference type="AlphaFoldDB" id="A0A9N9QQE1"/>
<protein>
    <recommendedName>
        <fullName evidence="3">Peptidase S1 domain-containing protein</fullName>
    </recommendedName>
</protein>
<dbReference type="SUPFAM" id="SSF50494">
    <property type="entry name" value="Trypsin-like serine proteases"/>
    <property type="match status" value="1"/>
</dbReference>
<dbReference type="GO" id="GO:0006508">
    <property type="term" value="P:proteolysis"/>
    <property type="evidence" value="ECO:0007669"/>
    <property type="project" value="InterPro"/>
</dbReference>
<dbReference type="Gene3D" id="2.40.10.10">
    <property type="entry name" value="Trypsin-like serine proteases"/>
    <property type="match status" value="1"/>
</dbReference>
<dbReference type="PANTHER" id="PTHR24252">
    <property type="entry name" value="ACROSIN-RELATED"/>
    <property type="match status" value="1"/>
</dbReference>
<dbReference type="FunFam" id="2.40.10.10:FF:000002">
    <property type="entry name" value="Transmembrane protease serine"/>
    <property type="match status" value="1"/>
</dbReference>
<dbReference type="InterPro" id="IPR009003">
    <property type="entry name" value="Peptidase_S1_PA"/>
</dbReference>
<dbReference type="GO" id="GO:0004252">
    <property type="term" value="F:serine-type endopeptidase activity"/>
    <property type="evidence" value="ECO:0007669"/>
    <property type="project" value="InterPro"/>
</dbReference>
<evidence type="ECO:0000259" key="3">
    <source>
        <dbReference type="PROSITE" id="PS50240"/>
    </source>
</evidence>
<accession>A0A9N9QQE1</accession>
<reference evidence="4" key="1">
    <citation type="submission" date="2022-01" db="EMBL/GenBank/DDBJ databases">
        <authorList>
            <person name="King R."/>
        </authorList>
    </citation>
    <scope>NUCLEOTIDE SEQUENCE</scope>
</reference>
<evidence type="ECO:0000256" key="2">
    <source>
        <dbReference type="ARBA" id="ARBA00024195"/>
    </source>
</evidence>
<dbReference type="InterPro" id="IPR001254">
    <property type="entry name" value="Trypsin_dom"/>
</dbReference>
<dbReference type="InterPro" id="IPR043504">
    <property type="entry name" value="Peptidase_S1_PA_chymotrypsin"/>
</dbReference>
<dbReference type="EMBL" id="OU892280">
    <property type="protein sequence ID" value="CAG9768152.1"/>
    <property type="molecule type" value="Genomic_DNA"/>
</dbReference>
<evidence type="ECO:0000313" key="5">
    <source>
        <dbReference type="Proteomes" id="UP001152799"/>
    </source>
</evidence>
<proteinExistence type="inferred from homology"/>
<gene>
    <name evidence="4" type="ORF">CEUTPL_LOCUS8699</name>
</gene>